<keyword evidence="5" id="KW-1185">Reference proteome</keyword>
<dbReference type="InterPro" id="IPR035914">
    <property type="entry name" value="Sperma_CUB_dom_sf"/>
</dbReference>
<dbReference type="PANTHER" id="PTHR33236">
    <property type="entry name" value="INTRAFLAGELLAR TRANSPORT PROTEIN 122 FAMILY PROTEIN-RELATED"/>
    <property type="match status" value="1"/>
</dbReference>
<evidence type="ECO:0000256" key="3">
    <source>
        <dbReference type="SAM" id="MobiDB-lite"/>
    </source>
</evidence>
<evidence type="ECO:0000256" key="2">
    <source>
        <dbReference type="PROSITE-ProRule" id="PRU00059"/>
    </source>
</evidence>
<dbReference type="Proteomes" id="UP000504615">
    <property type="component" value="Unplaced"/>
</dbReference>
<sequence length="479" mass="53315">MPSRYHGIFILYIATIAGASFPPVGRWCSIYRTLGCVSMLFTLPEITHQWSLLGLNPWSNHIRGKPTSNEPLERDPTRSSRVLNFFPVPVEEECLSEDKRRQGICMNTYECRFQHGQSHGPCALGFGVCCIFTASCDNEVRNNLTYVTSPGFPNLIDRPMNCTVVIRKIDTEPVSQLRIDFHHFHIGPPNSMTGVCDEDVMEISNGKSKFELCGWNSGQHIYVDMGEGDEPVILHFRLPGGLQSRIWEMRVTQLGFEQRAPVGCLQYFRSSNGILRTFNYLPNGRYLAEHDYLLCIRQERDMCGISYQPCTQHSFRIGPDRSPDTSNTTNNAVPTTVAPNTGNVSAVSENAPSGNSSGTDVIEGSGAGSPEQEMVFISSVNLVTSIHLERRCRDRILIPCDFEEFITPGNNMAGICNLERCGSSLCGPSELDLEGNCRVETWTTPFRIRVAFGPGSNMNGTLEENAGMCLMYHQLPCVA</sequence>
<dbReference type="SUPFAM" id="SSF49854">
    <property type="entry name" value="Spermadhesin, CUB domain"/>
    <property type="match status" value="1"/>
</dbReference>
<dbReference type="Gene3D" id="2.60.120.290">
    <property type="entry name" value="Spermadhesin, CUB domain"/>
    <property type="match status" value="1"/>
</dbReference>
<accession>A0A6I9WFR3</accession>
<comment type="caution">
    <text evidence="2">Lacks conserved residue(s) required for the propagation of feature annotation.</text>
</comment>
<organism evidence="5 6">
    <name type="scientific">Pogonomyrmex barbatus</name>
    <name type="common">red harvester ant</name>
    <dbReference type="NCBI Taxonomy" id="144034"/>
    <lineage>
        <taxon>Eukaryota</taxon>
        <taxon>Metazoa</taxon>
        <taxon>Ecdysozoa</taxon>
        <taxon>Arthropoda</taxon>
        <taxon>Hexapoda</taxon>
        <taxon>Insecta</taxon>
        <taxon>Pterygota</taxon>
        <taxon>Neoptera</taxon>
        <taxon>Endopterygota</taxon>
        <taxon>Hymenoptera</taxon>
        <taxon>Apocrita</taxon>
        <taxon>Aculeata</taxon>
        <taxon>Formicoidea</taxon>
        <taxon>Formicidae</taxon>
        <taxon>Myrmicinae</taxon>
        <taxon>Pogonomyrmex</taxon>
    </lineage>
</organism>
<dbReference type="PROSITE" id="PS01180">
    <property type="entry name" value="CUB"/>
    <property type="match status" value="1"/>
</dbReference>
<dbReference type="GeneID" id="105422765"/>
<evidence type="ECO:0000256" key="1">
    <source>
        <dbReference type="ARBA" id="ARBA00023157"/>
    </source>
</evidence>
<reference evidence="6" key="1">
    <citation type="submission" date="2025-08" db="UniProtKB">
        <authorList>
            <consortium name="RefSeq"/>
        </authorList>
    </citation>
    <scope>IDENTIFICATION</scope>
</reference>
<dbReference type="PANTHER" id="PTHR33236:SF4">
    <property type="entry name" value="CUB DOMAIN-CONTAINING PROTEIN"/>
    <property type="match status" value="1"/>
</dbReference>
<dbReference type="KEGG" id="pbar:105422765"/>
<proteinExistence type="predicted"/>
<evidence type="ECO:0000313" key="5">
    <source>
        <dbReference type="Proteomes" id="UP000504615"/>
    </source>
</evidence>
<feature type="disulfide bond" evidence="2">
    <location>
        <begin position="196"/>
        <end position="213"/>
    </location>
</feature>
<dbReference type="OrthoDB" id="6344756at2759"/>
<dbReference type="Pfam" id="PF26080">
    <property type="entry name" value="CUB_animal"/>
    <property type="match status" value="1"/>
</dbReference>
<gene>
    <name evidence="6" type="primary">LOC105422765</name>
</gene>
<feature type="compositionally biased region" description="Polar residues" evidence="3">
    <location>
        <begin position="342"/>
        <end position="359"/>
    </location>
</feature>
<evidence type="ECO:0000313" key="6">
    <source>
        <dbReference type="RefSeq" id="XP_011630574.1"/>
    </source>
</evidence>
<dbReference type="AlphaFoldDB" id="A0A6I9WFR3"/>
<feature type="compositionally biased region" description="Low complexity" evidence="3">
    <location>
        <begin position="327"/>
        <end position="341"/>
    </location>
</feature>
<dbReference type="InterPro" id="IPR000859">
    <property type="entry name" value="CUB_dom"/>
</dbReference>
<feature type="domain" description="CUB" evidence="4">
    <location>
        <begin position="136"/>
        <end position="254"/>
    </location>
</feature>
<evidence type="ECO:0000259" key="4">
    <source>
        <dbReference type="PROSITE" id="PS01180"/>
    </source>
</evidence>
<protein>
    <submittedName>
        <fullName evidence="6">Uncharacterized protein LOC105422765 isoform X1</fullName>
    </submittedName>
</protein>
<dbReference type="Pfam" id="PF00431">
    <property type="entry name" value="CUB"/>
    <property type="match status" value="1"/>
</dbReference>
<dbReference type="InterPro" id="IPR058698">
    <property type="entry name" value="CUB_metazoa"/>
</dbReference>
<feature type="region of interest" description="Disordered" evidence="3">
    <location>
        <begin position="316"/>
        <end position="367"/>
    </location>
</feature>
<dbReference type="RefSeq" id="XP_011630574.1">
    <property type="nucleotide sequence ID" value="XM_011632272.2"/>
</dbReference>
<name>A0A6I9WFR3_9HYME</name>
<keyword evidence="1 2" id="KW-1015">Disulfide bond</keyword>